<name>A0ACA9M7G8_9GLOM</name>
<reference evidence="1" key="1">
    <citation type="submission" date="2021-06" db="EMBL/GenBank/DDBJ databases">
        <authorList>
            <person name="Kallberg Y."/>
            <person name="Tangrot J."/>
            <person name="Rosling A."/>
        </authorList>
    </citation>
    <scope>NUCLEOTIDE SEQUENCE</scope>
    <source>
        <strain evidence="1">28 12/20/2015</strain>
    </source>
</reference>
<organism evidence="1 2">
    <name type="scientific">Cetraspora pellucida</name>
    <dbReference type="NCBI Taxonomy" id="1433469"/>
    <lineage>
        <taxon>Eukaryota</taxon>
        <taxon>Fungi</taxon>
        <taxon>Fungi incertae sedis</taxon>
        <taxon>Mucoromycota</taxon>
        <taxon>Glomeromycotina</taxon>
        <taxon>Glomeromycetes</taxon>
        <taxon>Diversisporales</taxon>
        <taxon>Gigasporaceae</taxon>
        <taxon>Cetraspora</taxon>
    </lineage>
</organism>
<evidence type="ECO:0000313" key="1">
    <source>
        <dbReference type="EMBL" id="CAG8571096.1"/>
    </source>
</evidence>
<protein>
    <submittedName>
        <fullName evidence="1">11465_t:CDS:1</fullName>
    </submittedName>
</protein>
<feature type="non-terminal residue" evidence="1">
    <location>
        <position position="177"/>
    </location>
</feature>
<dbReference type="Proteomes" id="UP000789366">
    <property type="component" value="Unassembled WGS sequence"/>
</dbReference>
<gene>
    <name evidence="1" type="ORF">SPELUC_LOCUS5999</name>
</gene>
<evidence type="ECO:0000313" key="2">
    <source>
        <dbReference type="Proteomes" id="UP000789366"/>
    </source>
</evidence>
<keyword evidence="2" id="KW-1185">Reference proteome</keyword>
<proteinExistence type="predicted"/>
<sequence length="177" mass="20298">MLLINQLLSTVTNKAYKKKIAAFDSSFTISEEKKIKTMIAKSYNYNRENLKNLLNQTVKNVLLTMDLWSSKAKHGYLEITATWIMPNLKIKDVMLENKYVPASHSSKIIADELYQYINSWNLENHITSITTDNRRNIVTAFPLLNQKYGCKKIKCLSYAAHTLQLAIRKGLAPAEIL</sequence>
<dbReference type="EMBL" id="CAJVPW010006607">
    <property type="protein sequence ID" value="CAG8571096.1"/>
    <property type="molecule type" value="Genomic_DNA"/>
</dbReference>
<accession>A0ACA9M7G8</accession>
<comment type="caution">
    <text evidence="1">The sequence shown here is derived from an EMBL/GenBank/DDBJ whole genome shotgun (WGS) entry which is preliminary data.</text>
</comment>